<feature type="compositionally biased region" description="Basic and acidic residues" evidence="1">
    <location>
        <begin position="135"/>
        <end position="145"/>
    </location>
</feature>
<accession>A0AAU9L8E6</accession>
<name>A0AAU9L8E6_9STRA</name>
<dbReference type="Proteomes" id="UP001160483">
    <property type="component" value="Unassembled WGS sequence"/>
</dbReference>
<feature type="region of interest" description="Disordered" evidence="1">
    <location>
        <begin position="248"/>
        <end position="273"/>
    </location>
</feature>
<evidence type="ECO:0000313" key="3">
    <source>
        <dbReference type="Proteomes" id="UP001160483"/>
    </source>
</evidence>
<comment type="caution">
    <text evidence="2">The sequence shown here is derived from an EMBL/GenBank/DDBJ whole genome shotgun (WGS) entry which is preliminary data.</text>
</comment>
<dbReference type="AlphaFoldDB" id="A0AAU9L8E6"/>
<evidence type="ECO:0000256" key="1">
    <source>
        <dbReference type="SAM" id="MobiDB-lite"/>
    </source>
</evidence>
<protein>
    <submittedName>
        <fullName evidence="2">Uncharacterized protein</fullName>
    </submittedName>
</protein>
<organism evidence="2 3">
    <name type="scientific">Peronospora belbahrii</name>
    <dbReference type="NCBI Taxonomy" id="622444"/>
    <lineage>
        <taxon>Eukaryota</taxon>
        <taxon>Sar</taxon>
        <taxon>Stramenopiles</taxon>
        <taxon>Oomycota</taxon>
        <taxon>Peronosporomycetes</taxon>
        <taxon>Peronosporales</taxon>
        <taxon>Peronosporaceae</taxon>
        <taxon>Peronospora</taxon>
    </lineage>
</organism>
<reference evidence="2" key="1">
    <citation type="submission" date="2021-11" db="EMBL/GenBank/DDBJ databases">
        <authorList>
            <person name="Islam A."/>
            <person name="Islam S."/>
            <person name="Flora M.S."/>
            <person name="Rahman M."/>
            <person name="Ziaur R.M."/>
            <person name="Epstein J.H."/>
            <person name="Hassan M."/>
            <person name="Klassen M."/>
            <person name="Woodard K."/>
            <person name="Webb A."/>
            <person name="Webby R.J."/>
            <person name="El Zowalaty M.E."/>
        </authorList>
    </citation>
    <scope>NUCLEOTIDE SEQUENCE</scope>
    <source>
        <strain evidence="2">Pbs3</strain>
    </source>
</reference>
<dbReference type="EMBL" id="CAKKTJ010000326">
    <property type="protein sequence ID" value="CAH0480990.1"/>
    <property type="molecule type" value="Genomic_DNA"/>
</dbReference>
<sequence length="273" mass="30229">MTKFNDHNAAVEQEFALLEEVLNQTADDAVRCLKLLKKNLSDYDNHHGNHFINTAASYMRSDMRAAKDTAFNLKHVAHQVINSPQPSEMDIHSVRNIMSIVVKSMDALSTTARNYDQKNGRSKGVKGVIDNASGKNDRENHEKDGGLFGQGHMNRNEKHAGRFGTGDERHMDANHGSSLLGKPDGVYYHQGGSDILSNSDTVEQLVKTTLRDNFSASALSHQITNAEKSLSPSFVERVKEVVHEVKDKLKGDKASPTHHGHYGHYGNKHVVAP</sequence>
<evidence type="ECO:0000313" key="2">
    <source>
        <dbReference type="EMBL" id="CAH0480990.1"/>
    </source>
</evidence>
<feature type="region of interest" description="Disordered" evidence="1">
    <location>
        <begin position="115"/>
        <end position="166"/>
    </location>
</feature>
<gene>
    <name evidence="2" type="ORF">PBS003_LOCUS7600</name>
</gene>
<feature type="compositionally biased region" description="Basic and acidic residues" evidence="1">
    <location>
        <begin position="154"/>
        <end position="166"/>
    </location>
</feature>
<proteinExistence type="predicted"/>